<keyword evidence="2" id="KW-0808">Transferase</keyword>
<evidence type="ECO:0000256" key="3">
    <source>
        <dbReference type="ARBA" id="ARBA00022694"/>
    </source>
</evidence>
<dbReference type="InterPro" id="IPR043519">
    <property type="entry name" value="NT_sf"/>
</dbReference>
<dbReference type="SUPFAM" id="SSF81891">
    <property type="entry name" value="Poly A polymerase C-terminal region-like"/>
    <property type="match status" value="1"/>
</dbReference>
<keyword evidence="8" id="KW-0067">ATP-binding</keyword>
<keyword evidence="6" id="KW-0547">Nucleotide-binding</keyword>
<evidence type="ECO:0000313" key="13">
    <source>
        <dbReference type="EMBL" id="GAH98364.1"/>
    </source>
</evidence>
<dbReference type="GO" id="GO:0005524">
    <property type="term" value="F:ATP binding"/>
    <property type="evidence" value="ECO:0007669"/>
    <property type="project" value="UniProtKB-KW"/>
</dbReference>
<feature type="domain" description="Poly A polymerase head" evidence="11">
    <location>
        <begin position="33"/>
        <end position="157"/>
    </location>
</feature>
<dbReference type="Pfam" id="PF01743">
    <property type="entry name" value="PolyA_pol"/>
    <property type="match status" value="1"/>
</dbReference>
<evidence type="ECO:0000256" key="8">
    <source>
        <dbReference type="ARBA" id="ARBA00022840"/>
    </source>
</evidence>
<evidence type="ECO:0000259" key="12">
    <source>
        <dbReference type="Pfam" id="PF12627"/>
    </source>
</evidence>
<dbReference type="Pfam" id="PF12627">
    <property type="entry name" value="PolyA_pol_RNAbd"/>
    <property type="match status" value="1"/>
</dbReference>
<evidence type="ECO:0000256" key="4">
    <source>
        <dbReference type="ARBA" id="ARBA00022695"/>
    </source>
</evidence>
<evidence type="ECO:0000259" key="11">
    <source>
        <dbReference type="Pfam" id="PF01743"/>
    </source>
</evidence>
<comment type="cofactor">
    <cofactor evidence="1">
        <name>Mg(2+)</name>
        <dbReference type="ChEBI" id="CHEBI:18420"/>
    </cofactor>
</comment>
<dbReference type="PANTHER" id="PTHR47545">
    <property type="entry name" value="MULTIFUNCTIONAL CCA PROTEIN"/>
    <property type="match status" value="1"/>
</dbReference>
<dbReference type="Gene3D" id="1.10.3090.10">
    <property type="entry name" value="cca-adding enzyme, domain 2"/>
    <property type="match status" value="1"/>
</dbReference>
<keyword evidence="3" id="KW-0819">tRNA processing</keyword>
<dbReference type="SUPFAM" id="SSF81301">
    <property type="entry name" value="Nucleotidyltransferase"/>
    <property type="match status" value="1"/>
</dbReference>
<evidence type="ECO:0000256" key="1">
    <source>
        <dbReference type="ARBA" id="ARBA00001946"/>
    </source>
</evidence>
<keyword evidence="7" id="KW-0692">RNA repair</keyword>
<evidence type="ECO:0000256" key="10">
    <source>
        <dbReference type="ARBA" id="ARBA00022884"/>
    </source>
</evidence>
<dbReference type="AlphaFoldDB" id="X1L7G3"/>
<accession>X1L7G3</accession>
<comment type="caution">
    <text evidence="13">The sequence shown here is derived from an EMBL/GenBank/DDBJ whole genome shotgun (WGS) entry which is preliminary data.</text>
</comment>
<dbReference type="GO" id="GO:0016779">
    <property type="term" value="F:nucleotidyltransferase activity"/>
    <property type="evidence" value="ECO:0007669"/>
    <property type="project" value="UniProtKB-KW"/>
</dbReference>
<dbReference type="PANTHER" id="PTHR47545:SF1">
    <property type="entry name" value="MULTIFUNCTIONAL CCA PROTEIN"/>
    <property type="match status" value="1"/>
</dbReference>
<sequence length="214" mass="23602">MGKENLKLFIEPSASLLLAKLSNLLAEQDIQSYVVGGFVRDVLLGRDTADIDIAIAADALEIAPKVATALGGKYVPLDRINRVGRVILASKEEPSTKGQWKLDFSTVKDTIEQDLARRDFTIDAIAVDLSQLGKDYTDVPLIDPFNGRNDLHQGVIRTVAETAFESDAARLLRAVRLAAELGFSIDKETQALIRRQSYLIARVAGERVREELLR</sequence>
<feature type="domain" description="tRNA nucleotidyltransferase/poly(A) polymerase RNA and SrmB- binding" evidence="12">
    <location>
        <begin position="182"/>
        <end position="214"/>
    </location>
</feature>
<protein>
    <recommendedName>
        <fullName evidence="14">Poly A polymerase head domain-containing protein</fullName>
    </recommendedName>
</protein>
<organism evidence="13">
    <name type="scientific">marine sediment metagenome</name>
    <dbReference type="NCBI Taxonomy" id="412755"/>
    <lineage>
        <taxon>unclassified sequences</taxon>
        <taxon>metagenomes</taxon>
        <taxon>ecological metagenomes</taxon>
    </lineage>
</organism>
<dbReference type="GO" id="GO:0003723">
    <property type="term" value="F:RNA binding"/>
    <property type="evidence" value="ECO:0007669"/>
    <property type="project" value="UniProtKB-KW"/>
</dbReference>
<dbReference type="InterPro" id="IPR032828">
    <property type="entry name" value="PolyA_RNA-bd"/>
</dbReference>
<evidence type="ECO:0000256" key="5">
    <source>
        <dbReference type="ARBA" id="ARBA00022723"/>
    </source>
</evidence>
<keyword evidence="9" id="KW-0460">Magnesium</keyword>
<dbReference type="GO" id="GO:0046872">
    <property type="term" value="F:metal ion binding"/>
    <property type="evidence" value="ECO:0007669"/>
    <property type="project" value="UniProtKB-KW"/>
</dbReference>
<evidence type="ECO:0000256" key="6">
    <source>
        <dbReference type="ARBA" id="ARBA00022741"/>
    </source>
</evidence>
<proteinExistence type="predicted"/>
<keyword evidence="4" id="KW-0548">Nucleotidyltransferase</keyword>
<dbReference type="Gene3D" id="3.30.460.10">
    <property type="entry name" value="Beta Polymerase, domain 2"/>
    <property type="match status" value="1"/>
</dbReference>
<evidence type="ECO:0008006" key="14">
    <source>
        <dbReference type="Google" id="ProtNLM"/>
    </source>
</evidence>
<name>X1L7G3_9ZZZZ</name>
<dbReference type="InterPro" id="IPR002646">
    <property type="entry name" value="PolA_pol_head_dom"/>
</dbReference>
<dbReference type="GO" id="GO:0042245">
    <property type="term" value="P:RNA repair"/>
    <property type="evidence" value="ECO:0007669"/>
    <property type="project" value="UniProtKB-KW"/>
</dbReference>
<feature type="non-terminal residue" evidence="13">
    <location>
        <position position="214"/>
    </location>
</feature>
<evidence type="ECO:0000256" key="2">
    <source>
        <dbReference type="ARBA" id="ARBA00022679"/>
    </source>
</evidence>
<reference evidence="13" key="1">
    <citation type="journal article" date="2014" name="Front. Microbiol.">
        <title>High frequency of phylogenetically diverse reductive dehalogenase-homologous genes in deep subseafloor sedimentary metagenomes.</title>
        <authorList>
            <person name="Kawai M."/>
            <person name="Futagami T."/>
            <person name="Toyoda A."/>
            <person name="Takaki Y."/>
            <person name="Nishi S."/>
            <person name="Hori S."/>
            <person name="Arai W."/>
            <person name="Tsubouchi T."/>
            <person name="Morono Y."/>
            <person name="Uchiyama I."/>
            <person name="Ito T."/>
            <person name="Fujiyama A."/>
            <person name="Inagaki F."/>
            <person name="Takami H."/>
        </authorList>
    </citation>
    <scope>NUCLEOTIDE SEQUENCE</scope>
    <source>
        <strain evidence="13">Expedition CK06-06</strain>
    </source>
</reference>
<dbReference type="GO" id="GO:0008033">
    <property type="term" value="P:tRNA processing"/>
    <property type="evidence" value="ECO:0007669"/>
    <property type="project" value="UniProtKB-KW"/>
</dbReference>
<dbReference type="InterPro" id="IPR050124">
    <property type="entry name" value="tRNA_CCA-adding_enzyme"/>
</dbReference>
<evidence type="ECO:0000256" key="9">
    <source>
        <dbReference type="ARBA" id="ARBA00022842"/>
    </source>
</evidence>
<dbReference type="EMBL" id="BARV01000434">
    <property type="protein sequence ID" value="GAH98364.1"/>
    <property type="molecule type" value="Genomic_DNA"/>
</dbReference>
<keyword evidence="5" id="KW-0479">Metal-binding</keyword>
<gene>
    <name evidence="13" type="ORF">S06H3_01675</name>
</gene>
<keyword evidence="10" id="KW-0694">RNA-binding</keyword>
<evidence type="ECO:0000256" key="7">
    <source>
        <dbReference type="ARBA" id="ARBA00022800"/>
    </source>
</evidence>